<reference evidence="1 2" key="1">
    <citation type="submission" date="2012-10" db="EMBL/GenBank/DDBJ databases">
        <authorList>
            <person name="Harkins D.M."/>
            <person name="Durkin A.S."/>
            <person name="Brinkac L.M."/>
            <person name="Haft D.H."/>
            <person name="Selengut J.D."/>
            <person name="Sanka R."/>
            <person name="DePew J."/>
            <person name="Purushe J."/>
            <person name="Whelen A.C."/>
            <person name="Vinetz J.M."/>
            <person name="Sutton G.G."/>
            <person name="Nierman W.C."/>
            <person name="Fouts D.E."/>
        </authorList>
    </citation>
    <scope>NUCLEOTIDE SEQUENCE [LARGE SCALE GENOMIC DNA]</scope>
    <source>
        <strain evidence="1 2">2006001853</strain>
    </source>
</reference>
<accession>A0A828Z2S8</accession>
<sequence length="45" mass="5287">MRYHPKDFLEITKTLLKLINQHGSDLIGKFAVLTISKVRIREIHL</sequence>
<comment type="caution">
    <text evidence="1">The sequence shown here is derived from an EMBL/GenBank/DDBJ whole genome shotgun (WGS) entry which is preliminary data.</text>
</comment>
<dbReference type="EMBL" id="AFLV02000048">
    <property type="protein sequence ID" value="EKR64270.1"/>
    <property type="molecule type" value="Genomic_DNA"/>
</dbReference>
<proteinExistence type="predicted"/>
<gene>
    <name evidence="1" type="ORF">LEP1GSC036_3640</name>
</gene>
<evidence type="ECO:0000313" key="1">
    <source>
        <dbReference type="EMBL" id="EKR64270.1"/>
    </source>
</evidence>
<name>A0A828Z2S8_9LEPT</name>
<organism evidence="1 2">
    <name type="scientific">Leptospira weilii str. 2006001853</name>
    <dbReference type="NCBI Taxonomy" id="1001589"/>
    <lineage>
        <taxon>Bacteria</taxon>
        <taxon>Pseudomonadati</taxon>
        <taxon>Spirochaetota</taxon>
        <taxon>Spirochaetia</taxon>
        <taxon>Leptospirales</taxon>
        <taxon>Leptospiraceae</taxon>
        <taxon>Leptospira</taxon>
    </lineage>
</organism>
<dbReference type="Proteomes" id="UP000001338">
    <property type="component" value="Unassembled WGS sequence"/>
</dbReference>
<dbReference type="AlphaFoldDB" id="A0A828Z2S8"/>
<evidence type="ECO:0000313" key="2">
    <source>
        <dbReference type="Proteomes" id="UP000001338"/>
    </source>
</evidence>
<protein>
    <submittedName>
        <fullName evidence="1">Uncharacterized protein</fullName>
    </submittedName>
</protein>